<feature type="compositionally biased region" description="Low complexity" evidence="3">
    <location>
        <begin position="165"/>
        <end position="180"/>
    </location>
</feature>
<dbReference type="InterPro" id="IPR006630">
    <property type="entry name" value="La_HTH"/>
</dbReference>
<keyword evidence="5" id="KW-1185">Reference proteome</keyword>
<dbReference type="RefSeq" id="XP_004512173.1">
    <property type="nucleotide sequence ID" value="XM_004512116.3"/>
</dbReference>
<feature type="compositionally biased region" description="Low complexity" evidence="3">
    <location>
        <begin position="128"/>
        <end position="141"/>
    </location>
</feature>
<dbReference type="OrthoDB" id="340227at2759"/>
<dbReference type="Proteomes" id="UP000087171">
    <property type="component" value="Chromosome Ca8"/>
</dbReference>
<dbReference type="SUPFAM" id="SSF46785">
    <property type="entry name" value="Winged helix' DNA-binding domain"/>
    <property type="match status" value="1"/>
</dbReference>
<dbReference type="PaxDb" id="3827-XP_004512173.1"/>
<evidence type="ECO:0000256" key="3">
    <source>
        <dbReference type="SAM" id="MobiDB-lite"/>
    </source>
</evidence>
<feature type="region of interest" description="Disordered" evidence="3">
    <location>
        <begin position="452"/>
        <end position="486"/>
    </location>
</feature>
<dbReference type="PROSITE" id="PS50961">
    <property type="entry name" value="HTH_LA"/>
    <property type="match status" value="1"/>
</dbReference>
<keyword evidence="1 2" id="KW-0694">RNA-binding</keyword>
<dbReference type="FunFam" id="1.10.10.10:FF:000131">
    <property type="entry name" value="la-related protein 1B isoform X2"/>
    <property type="match status" value="1"/>
</dbReference>
<feature type="compositionally biased region" description="Basic and acidic residues" evidence="3">
    <location>
        <begin position="237"/>
        <end position="256"/>
    </location>
</feature>
<evidence type="ECO:0000259" key="4">
    <source>
        <dbReference type="PROSITE" id="PS50961"/>
    </source>
</evidence>
<feature type="domain" description="HTH La-type RNA-binding" evidence="4">
    <location>
        <begin position="325"/>
        <end position="414"/>
    </location>
</feature>
<dbReference type="CDD" id="cd07323">
    <property type="entry name" value="LAM"/>
    <property type="match status" value="1"/>
</dbReference>
<dbReference type="InterPro" id="IPR036388">
    <property type="entry name" value="WH-like_DNA-bd_sf"/>
</dbReference>
<feature type="compositionally biased region" description="Polar residues" evidence="3">
    <location>
        <begin position="203"/>
        <end position="223"/>
    </location>
</feature>
<accession>A0A1S2YZ22</accession>
<protein>
    <submittedName>
        <fullName evidence="6">La-related protein 1B-like</fullName>
    </submittedName>
</protein>
<dbReference type="PANTHER" id="PTHR22792:SF169">
    <property type="entry name" value="ATP SYNTHASE, A SUBUNIT"/>
    <property type="match status" value="1"/>
</dbReference>
<dbReference type="SMART" id="SM00715">
    <property type="entry name" value="LA"/>
    <property type="match status" value="1"/>
</dbReference>
<sequence length="486" mass="52825">MAMIGNLQSSNNLQSRRLPVSSPWNQVVCGESESVATALSLPPTEDHFPSATTPVDDSCSTAESSDNGGEPNGGTAKRPVWNKPSSNCAASEVRPVIDAHSWPALSESARVTTKSEPSKGLLDGSSVPQSQGMGSMPSSSSQRQVGDNVSVNNMAPIRQKPIKHNSSNASSNGGQSQQSAPQVSTAATGSHNSSSKDHIQRSGFVSNDHPQQRNSFRNRNGGPNQRGDGAHHHNYGNRRDQDWNSRRNFNGRDMHVPPRNVPRILRPSLPPNSAQFIPPPPMRPFGSHMGFHELAPPVVFVAAPPPSPDSLRGVPFVPPMPLYFAGPDPQLHSKIVIQIDYYFSNENLIKDTFLRQNMDDQGWVPIKLIAGFKKVMHLTDNIQLILDAVRTSSAVEVQGDKIRRRNDWKRWIMPTPVQFPNVNTPVVLNQDVLAEQVHNIALEKTINDGAGGPVVLPDKSQHQPAFGESTGQLGLHGSDHSISARN</sequence>
<evidence type="ECO:0000313" key="5">
    <source>
        <dbReference type="Proteomes" id="UP000087171"/>
    </source>
</evidence>
<gene>
    <name evidence="6" type="primary">LOC101513991</name>
</gene>
<dbReference type="PANTHER" id="PTHR22792">
    <property type="entry name" value="LUPUS LA PROTEIN-RELATED"/>
    <property type="match status" value="1"/>
</dbReference>
<reference evidence="6" key="2">
    <citation type="submission" date="2025-08" db="UniProtKB">
        <authorList>
            <consortium name="RefSeq"/>
        </authorList>
    </citation>
    <scope>IDENTIFICATION</scope>
    <source>
        <tissue evidence="6">Etiolated seedlings</tissue>
    </source>
</reference>
<dbReference type="GeneID" id="101513991"/>
<dbReference type="GO" id="GO:0003723">
    <property type="term" value="F:RNA binding"/>
    <property type="evidence" value="ECO:0007669"/>
    <property type="project" value="UniProtKB-UniRule"/>
</dbReference>
<feature type="compositionally biased region" description="Polar residues" evidence="3">
    <location>
        <begin position="181"/>
        <end position="193"/>
    </location>
</feature>
<feature type="region of interest" description="Disordered" evidence="3">
    <location>
        <begin position="38"/>
        <end position="264"/>
    </location>
</feature>
<feature type="compositionally biased region" description="Polar residues" evidence="3">
    <location>
        <begin position="50"/>
        <end position="67"/>
    </location>
</feature>
<dbReference type="eggNOG" id="KOG2590">
    <property type="taxonomic scope" value="Eukaryota"/>
</dbReference>
<dbReference type="InterPro" id="IPR036390">
    <property type="entry name" value="WH_DNA-bd_sf"/>
</dbReference>
<dbReference type="Pfam" id="PF05383">
    <property type="entry name" value="La"/>
    <property type="match status" value="1"/>
</dbReference>
<dbReference type="KEGG" id="cam:101513991"/>
<dbReference type="AlphaFoldDB" id="A0A1S2YZ22"/>
<feature type="compositionally biased region" description="Polar residues" evidence="3">
    <location>
        <begin position="1"/>
        <end position="15"/>
    </location>
</feature>
<name>A0A1S2YZ22_CICAR</name>
<feature type="compositionally biased region" description="Polar residues" evidence="3">
    <location>
        <begin position="142"/>
        <end position="153"/>
    </location>
</feature>
<dbReference type="InterPro" id="IPR045180">
    <property type="entry name" value="La_dom_prot"/>
</dbReference>
<reference evidence="5" key="1">
    <citation type="journal article" date="2013" name="Nat. Biotechnol.">
        <title>Draft genome sequence of chickpea (Cicer arietinum) provides a resource for trait improvement.</title>
        <authorList>
            <person name="Varshney R.K."/>
            <person name="Song C."/>
            <person name="Saxena R.K."/>
            <person name="Azam S."/>
            <person name="Yu S."/>
            <person name="Sharpe A.G."/>
            <person name="Cannon S."/>
            <person name="Baek J."/>
            <person name="Rosen B.D."/>
            <person name="Tar'an B."/>
            <person name="Millan T."/>
            <person name="Zhang X."/>
            <person name="Ramsay L.D."/>
            <person name="Iwata A."/>
            <person name="Wang Y."/>
            <person name="Nelson W."/>
            <person name="Farmer A.D."/>
            <person name="Gaur P.M."/>
            <person name="Soderlund C."/>
            <person name="Penmetsa R.V."/>
            <person name="Xu C."/>
            <person name="Bharti A.K."/>
            <person name="He W."/>
            <person name="Winter P."/>
            <person name="Zhao S."/>
            <person name="Hane J.K."/>
            <person name="Carrasquilla-Garcia N."/>
            <person name="Condie J.A."/>
            <person name="Upadhyaya H.D."/>
            <person name="Luo M.C."/>
            <person name="Thudi M."/>
            <person name="Gowda C.L."/>
            <person name="Singh N.P."/>
            <person name="Lichtenzveig J."/>
            <person name="Gali K.K."/>
            <person name="Rubio J."/>
            <person name="Nadarajan N."/>
            <person name="Dolezel J."/>
            <person name="Bansal K.C."/>
            <person name="Xu X."/>
            <person name="Edwards D."/>
            <person name="Zhang G."/>
            <person name="Kahl G."/>
            <person name="Gil J."/>
            <person name="Singh K.B."/>
            <person name="Datta S.K."/>
            <person name="Jackson S.A."/>
            <person name="Wang J."/>
            <person name="Cook D.R."/>
        </authorList>
    </citation>
    <scope>NUCLEOTIDE SEQUENCE [LARGE SCALE GENOMIC DNA]</scope>
    <source>
        <strain evidence="5">cv. CDC Frontier</strain>
    </source>
</reference>
<dbReference type="Gene3D" id="1.10.10.10">
    <property type="entry name" value="Winged helix-like DNA-binding domain superfamily/Winged helix DNA-binding domain"/>
    <property type="match status" value="1"/>
</dbReference>
<evidence type="ECO:0000256" key="1">
    <source>
        <dbReference type="ARBA" id="ARBA00022884"/>
    </source>
</evidence>
<organism evidence="5 6">
    <name type="scientific">Cicer arietinum</name>
    <name type="common">Chickpea</name>
    <name type="synonym">Garbanzo</name>
    <dbReference type="NCBI Taxonomy" id="3827"/>
    <lineage>
        <taxon>Eukaryota</taxon>
        <taxon>Viridiplantae</taxon>
        <taxon>Streptophyta</taxon>
        <taxon>Embryophyta</taxon>
        <taxon>Tracheophyta</taxon>
        <taxon>Spermatophyta</taxon>
        <taxon>Magnoliopsida</taxon>
        <taxon>eudicotyledons</taxon>
        <taxon>Gunneridae</taxon>
        <taxon>Pentapetalae</taxon>
        <taxon>rosids</taxon>
        <taxon>fabids</taxon>
        <taxon>Fabales</taxon>
        <taxon>Fabaceae</taxon>
        <taxon>Papilionoideae</taxon>
        <taxon>50 kb inversion clade</taxon>
        <taxon>NPAAA clade</taxon>
        <taxon>Hologalegina</taxon>
        <taxon>IRL clade</taxon>
        <taxon>Cicereae</taxon>
        <taxon>Cicer</taxon>
    </lineage>
</organism>
<proteinExistence type="predicted"/>
<evidence type="ECO:0000256" key="2">
    <source>
        <dbReference type="PROSITE-ProRule" id="PRU00332"/>
    </source>
</evidence>
<feature type="region of interest" description="Disordered" evidence="3">
    <location>
        <begin position="1"/>
        <end position="21"/>
    </location>
</feature>
<evidence type="ECO:0000313" key="6">
    <source>
        <dbReference type="RefSeq" id="XP_004512173.1"/>
    </source>
</evidence>